<dbReference type="PROSITE" id="PS51257">
    <property type="entry name" value="PROKAR_LIPOPROTEIN"/>
    <property type="match status" value="1"/>
</dbReference>
<reference evidence="2 3" key="1">
    <citation type="submission" date="2021-10" db="EMBL/GenBank/DDBJ databases">
        <title>Alishewanella koreense sp. nov. isolated from seawater of southwestern coast in South Korea and the proposal for the reclassification of Rheinheimera perlucida and Rheinheimera tuosuensis as Arsukibacterium perlucida and Arsukibacterium tuosuensis.</title>
        <authorList>
            <person name="Kim K.H."/>
            <person name="Ruan W."/>
            <person name="Kim K.R."/>
            <person name="Baek J.H."/>
            <person name="Jeon C.O."/>
        </authorList>
    </citation>
    <scope>NUCLEOTIDE SEQUENCE [LARGE SCALE GENOMIC DNA]</scope>
    <source>
        <strain evidence="2 3">16-MA</strain>
    </source>
</reference>
<feature type="signal peptide" evidence="1">
    <location>
        <begin position="1"/>
        <end position="29"/>
    </location>
</feature>
<dbReference type="InterPro" id="IPR012332">
    <property type="entry name" value="Autotransporter_pectin_lyase_C"/>
</dbReference>
<evidence type="ECO:0008006" key="4">
    <source>
        <dbReference type="Google" id="ProtNLM"/>
    </source>
</evidence>
<keyword evidence="3" id="KW-1185">Reference proteome</keyword>
<evidence type="ECO:0000256" key="1">
    <source>
        <dbReference type="SAM" id="SignalP"/>
    </source>
</evidence>
<keyword evidence="1" id="KW-0732">Signal</keyword>
<dbReference type="Proteomes" id="UP000633814">
    <property type="component" value="Unassembled WGS sequence"/>
</dbReference>
<organism evidence="2 3">
    <name type="scientific">Alishewanella maricola</name>
    <dbReference type="NCBI Taxonomy" id="2795740"/>
    <lineage>
        <taxon>Bacteria</taxon>
        <taxon>Pseudomonadati</taxon>
        <taxon>Pseudomonadota</taxon>
        <taxon>Gammaproteobacteria</taxon>
        <taxon>Alteromonadales</taxon>
        <taxon>Alteromonadaceae</taxon>
        <taxon>Alishewanella</taxon>
    </lineage>
</organism>
<dbReference type="RefSeq" id="WP_226750445.1">
    <property type="nucleotide sequence ID" value="NZ_JAEINI020000003.1"/>
</dbReference>
<accession>A0ABS8C1Z1</accession>
<evidence type="ECO:0000313" key="2">
    <source>
        <dbReference type="EMBL" id="MCB5226351.1"/>
    </source>
</evidence>
<protein>
    <recommendedName>
        <fullName evidence="4">Polymer-forming cytoskeletal protein</fullName>
    </recommendedName>
</protein>
<gene>
    <name evidence="2" type="ORF">JAO78_005945</name>
</gene>
<dbReference type="Gene3D" id="2.160.20.20">
    <property type="match status" value="1"/>
</dbReference>
<sequence length="231" mass="23668">MKLSTLTLAVSLTLAACYVGGVMPFSAEAAETATQNAEDISKVNGSIKVAAGSVAGEVSTVNGSINLAEDSQVQSASTVNGSITLAERAQVTGDTSTVNGSIKLASGSKVMGELSTVNGDMVINGSTVAGDVSTVNGTLKIEGSQIAGNLTTLNGNVSLLAGSVVQGDLVYAERTARKSWFSWFGNDKHKPATLTISADSNVQGQIILKQEVNLKLENAALAARVVKQYTE</sequence>
<comment type="caution">
    <text evidence="2">The sequence shown here is derived from an EMBL/GenBank/DDBJ whole genome shotgun (WGS) entry which is preliminary data.</text>
</comment>
<feature type="chain" id="PRO_5045286161" description="Polymer-forming cytoskeletal protein" evidence="1">
    <location>
        <begin position="30"/>
        <end position="231"/>
    </location>
</feature>
<dbReference type="EMBL" id="JAEINI020000003">
    <property type="protein sequence ID" value="MCB5226351.1"/>
    <property type="molecule type" value="Genomic_DNA"/>
</dbReference>
<name>A0ABS8C1Z1_9ALTE</name>
<proteinExistence type="predicted"/>
<evidence type="ECO:0000313" key="3">
    <source>
        <dbReference type="Proteomes" id="UP000633814"/>
    </source>
</evidence>